<name>A0A2J7RBJ5_9NEOP</name>
<comment type="caution">
    <text evidence="3">The sequence shown here is derived from an EMBL/GenBank/DDBJ whole genome shotgun (WGS) entry which is preliminary data.</text>
</comment>
<feature type="domain" description="CCHC-type" evidence="2">
    <location>
        <begin position="143"/>
        <end position="159"/>
    </location>
</feature>
<dbReference type="EMBL" id="NEVH01005896">
    <property type="protein sequence ID" value="PNF38214.1"/>
    <property type="molecule type" value="Genomic_DNA"/>
</dbReference>
<keyword evidence="1" id="KW-0479">Metal-binding</keyword>
<dbReference type="SUPFAM" id="SSF57756">
    <property type="entry name" value="Retrovirus zinc finger-like domains"/>
    <property type="match status" value="1"/>
</dbReference>
<evidence type="ECO:0000256" key="1">
    <source>
        <dbReference type="PROSITE-ProRule" id="PRU00047"/>
    </source>
</evidence>
<keyword evidence="1" id="KW-0862">Zinc</keyword>
<evidence type="ECO:0000313" key="4">
    <source>
        <dbReference type="Proteomes" id="UP000235965"/>
    </source>
</evidence>
<dbReference type="Pfam" id="PF00098">
    <property type="entry name" value="zf-CCHC"/>
    <property type="match status" value="1"/>
</dbReference>
<protein>
    <recommendedName>
        <fullName evidence="2">CCHC-type domain-containing protein</fullName>
    </recommendedName>
</protein>
<dbReference type="PROSITE" id="PS50158">
    <property type="entry name" value="ZF_CCHC"/>
    <property type="match status" value="1"/>
</dbReference>
<keyword evidence="4" id="KW-1185">Reference proteome</keyword>
<evidence type="ECO:0000313" key="3">
    <source>
        <dbReference type="EMBL" id="PNF38214.1"/>
    </source>
</evidence>
<feature type="non-terminal residue" evidence="3">
    <location>
        <position position="1"/>
    </location>
</feature>
<proteinExistence type="predicted"/>
<dbReference type="InterPro" id="IPR001878">
    <property type="entry name" value="Znf_CCHC"/>
</dbReference>
<dbReference type="Proteomes" id="UP000235965">
    <property type="component" value="Unassembled WGS sequence"/>
</dbReference>
<gene>
    <name evidence="3" type="ORF">B7P43_G13471</name>
</gene>
<sequence>KRTLEYYASLLFTAKQGNSETVAQWGSRIDNMGIDLVREAKSRIEKTNPNARRCNSSFGIYDGHIRSRIKDDRFKYIVKARGEEDSLAQLVETALQEEREVKSQRFKRKFGKLTWPNPGNVGNLRRDYRPQVKREVNVVTSAKCFECQSAGHKARDCRSKRTCGACRNVGHVTEACRARRSQGNGQ</sequence>
<accession>A0A2J7RBJ5</accession>
<dbReference type="GO" id="GO:0008270">
    <property type="term" value="F:zinc ion binding"/>
    <property type="evidence" value="ECO:0007669"/>
    <property type="project" value="UniProtKB-KW"/>
</dbReference>
<dbReference type="InterPro" id="IPR036875">
    <property type="entry name" value="Znf_CCHC_sf"/>
</dbReference>
<keyword evidence="1" id="KW-0863">Zinc-finger</keyword>
<organism evidence="3 4">
    <name type="scientific">Cryptotermes secundus</name>
    <dbReference type="NCBI Taxonomy" id="105785"/>
    <lineage>
        <taxon>Eukaryota</taxon>
        <taxon>Metazoa</taxon>
        <taxon>Ecdysozoa</taxon>
        <taxon>Arthropoda</taxon>
        <taxon>Hexapoda</taxon>
        <taxon>Insecta</taxon>
        <taxon>Pterygota</taxon>
        <taxon>Neoptera</taxon>
        <taxon>Polyneoptera</taxon>
        <taxon>Dictyoptera</taxon>
        <taxon>Blattodea</taxon>
        <taxon>Blattoidea</taxon>
        <taxon>Termitoidae</taxon>
        <taxon>Kalotermitidae</taxon>
        <taxon>Cryptotermitinae</taxon>
        <taxon>Cryptotermes</taxon>
    </lineage>
</organism>
<dbReference type="InParanoid" id="A0A2J7RBJ5"/>
<dbReference type="Gene3D" id="4.10.60.10">
    <property type="entry name" value="Zinc finger, CCHC-type"/>
    <property type="match status" value="1"/>
</dbReference>
<reference evidence="3 4" key="1">
    <citation type="submission" date="2017-12" db="EMBL/GenBank/DDBJ databases">
        <title>Hemimetabolous genomes reveal molecular basis of termite eusociality.</title>
        <authorList>
            <person name="Harrison M.C."/>
            <person name="Jongepier E."/>
            <person name="Robertson H.M."/>
            <person name="Arning N."/>
            <person name="Bitard-Feildel T."/>
            <person name="Chao H."/>
            <person name="Childers C.P."/>
            <person name="Dinh H."/>
            <person name="Doddapaneni H."/>
            <person name="Dugan S."/>
            <person name="Gowin J."/>
            <person name="Greiner C."/>
            <person name="Han Y."/>
            <person name="Hu H."/>
            <person name="Hughes D.S.T."/>
            <person name="Huylmans A.-K."/>
            <person name="Kemena C."/>
            <person name="Kremer L.P.M."/>
            <person name="Lee S.L."/>
            <person name="Lopez-Ezquerra A."/>
            <person name="Mallet L."/>
            <person name="Monroy-Kuhn J.M."/>
            <person name="Moser A."/>
            <person name="Murali S.C."/>
            <person name="Muzny D.M."/>
            <person name="Otani S."/>
            <person name="Piulachs M.-D."/>
            <person name="Poelchau M."/>
            <person name="Qu J."/>
            <person name="Schaub F."/>
            <person name="Wada-Katsumata A."/>
            <person name="Worley K.C."/>
            <person name="Xie Q."/>
            <person name="Ylla G."/>
            <person name="Poulsen M."/>
            <person name="Gibbs R.A."/>
            <person name="Schal C."/>
            <person name="Richards S."/>
            <person name="Belles X."/>
            <person name="Korb J."/>
            <person name="Bornberg-Bauer E."/>
        </authorList>
    </citation>
    <scope>NUCLEOTIDE SEQUENCE [LARGE SCALE GENOMIC DNA]</scope>
    <source>
        <tissue evidence="3">Whole body</tissue>
    </source>
</reference>
<dbReference type="AlphaFoldDB" id="A0A2J7RBJ5"/>
<dbReference type="SMART" id="SM00343">
    <property type="entry name" value="ZnF_C2HC"/>
    <property type="match status" value="2"/>
</dbReference>
<evidence type="ECO:0000259" key="2">
    <source>
        <dbReference type="PROSITE" id="PS50158"/>
    </source>
</evidence>
<dbReference type="GO" id="GO:0003676">
    <property type="term" value="F:nucleic acid binding"/>
    <property type="evidence" value="ECO:0007669"/>
    <property type="project" value="InterPro"/>
</dbReference>